<dbReference type="PANTHER" id="PTHR30561">
    <property type="entry name" value="SMR FAMILY PROTON-DEPENDENT DRUG EFFLUX TRANSPORTER SUGE"/>
    <property type="match status" value="1"/>
</dbReference>
<keyword evidence="4 7" id="KW-0812">Transmembrane</keyword>
<dbReference type="PANTHER" id="PTHR30561:SF1">
    <property type="entry name" value="MULTIDRUG TRANSPORTER EMRE"/>
    <property type="match status" value="1"/>
</dbReference>
<keyword evidence="3" id="KW-1003">Cell membrane</keyword>
<feature type="transmembrane region" description="Helical" evidence="7">
    <location>
        <begin position="58"/>
        <end position="79"/>
    </location>
</feature>
<dbReference type="GO" id="GO:0022857">
    <property type="term" value="F:transmembrane transporter activity"/>
    <property type="evidence" value="ECO:0007669"/>
    <property type="project" value="InterPro"/>
</dbReference>
<protein>
    <submittedName>
        <fullName evidence="8">Membrane transporter of cationic drugs</fullName>
    </submittedName>
</protein>
<proteinExistence type="predicted"/>
<comment type="subcellular location">
    <subcellularLocation>
        <location evidence="1">Cell membrane</location>
        <topology evidence="1">Multi-pass membrane protein</topology>
    </subcellularLocation>
</comment>
<dbReference type="FunFam" id="1.10.3730.20:FF:000001">
    <property type="entry name" value="Quaternary ammonium compound resistance transporter SugE"/>
    <property type="match status" value="1"/>
</dbReference>
<evidence type="ECO:0000256" key="6">
    <source>
        <dbReference type="ARBA" id="ARBA00023136"/>
    </source>
</evidence>
<sequence>MREYLYLSGAILAEIVGTTSLKFADGFTNQGPTAVVVVAYLCSFYFLSLTLQQIPIGLVYATWSAVGIVGTVAVGVVAFDESVDLAGVVGLTLVVGGVLVLNLFLDAYSPAA</sequence>
<dbReference type="GO" id="GO:0005886">
    <property type="term" value="C:plasma membrane"/>
    <property type="evidence" value="ECO:0007669"/>
    <property type="project" value="UniProtKB-SubCell"/>
</dbReference>
<dbReference type="AlphaFoldDB" id="Q2LGR2"/>
<evidence type="ECO:0000313" key="8">
    <source>
        <dbReference type="EMBL" id="ABC70131.1"/>
    </source>
</evidence>
<keyword evidence="5 7" id="KW-1133">Transmembrane helix</keyword>
<evidence type="ECO:0000256" key="1">
    <source>
        <dbReference type="ARBA" id="ARBA00004651"/>
    </source>
</evidence>
<feature type="transmembrane region" description="Helical" evidence="7">
    <location>
        <begin position="31"/>
        <end position="51"/>
    </location>
</feature>
<dbReference type="InterPro" id="IPR045324">
    <property type="entry name" value="Small_multidrug_res"/>
</dbReference>
<dbReference type="Pfam" id="PF00893">
    <property type="entry name" value="Multi_Drug_Res"/>
    <property type="match status" value="1"/>
</dbReference>
<reference evidence="8" key="1">
    <citation type="submission" date="2005-12" db="EMBL/GenBank/DDBJ databases">
        <title>Environmental genomics of 'Haloquadratum walsbyi' in a saltern crystallizer indicates a large pool of accessory genes in an otherwise coherent species.</title>
        <authorList>
            <person name="Legault B.A."/>
            <person name="Lopez-Lopez A."/>
            <person name="Alba-Casado J.C."/>
            <person name="Doolittle F.W."/>
            <person name="Bolhuis H."/>
            <person name="Rodriguez-Valera F."/>
            <person name="Papke T.R."/>
        </authorList>
    </citation>
    <scope>NUCLEOTIDE SEQUENCE</scope>
</reference>
<accession>Q2LGR2</accession>
<evidence type="ECO:0000256" key="3">
    <source>
        <dbReference type="ARBA" id="ARBA00022475"/>
    </source>
</evidence>
<organism evidence="8">
    <name type="scientific">uncultured prokaryote 2E01B</name>
    <dbReference type="NCBI Taxonomy" id="363283"/>
    <lineage>
        <taxon>unclassified sequences</taxon>
        <taxon>environmental samples</taxon>
    </lineage>
</organism>
<dbReference type="SUPFAM" id="SSF103481">
    <property type="entry name" value="Multidrug resistance efflux transporter EmrE"/>
    <property type="match status" value="1"/>
</dbReference>
<evidence type="ECO:0000256" key="7">
    <source>
        <dbReference type="SAM" id="Phobius"/>
    </source>
</evidence>
<evidence type="ECO:0000256" key="2">
    <source>
        <dbReference type="ARBA" id="ARBA00022448"/>
    </source>
</evidence>
<dbReference type="InterPro" id="IPR000390">
    <property type="entry name" value="Small_drug/metabolite_transptr"/>
</dbReference>
<dbReference type="Gene3D" id="1.10.3730.20">
    <property type="match status" value="1"/>
</dbReference>
<keyword evidence="6 7" id="KW-0472">Membrane</keyword>
<dbReference type="InterPro" id="IPR037185">
    <property type="entry name" value="EmrE-like"/>
</dbReference>
<feature type="transmembrane region" description="Helical" evidence="7">
    <location>
        <begin position="85"/>
        <end position="105"/>
    </location>
</feature>
<keyword evidence="2" id="KW-0813">Transport</keyword>
<evidence type="ECO:0000256" key="5">
    <source>
        <dbReference type="ARBA" id="ARBA00022989"/>
    </source>
</evidence>
<name>Q2LGR2_9ZZZZ</name>
<evidence type="ECO:0000256" key="4">
    <source>
        <dbReference type="ARBA" id="ARBA00022692"/>
    </source>
</evidence>
<dbReference type="EMBL" id="DQ314496">
    <property type="protein sequence ID" value="ABC70131.1"/>
    <property type="molecule type" value="Genomic_DNA"/>
</dbReference>